<evidence type="ECO:0000313" key="2">
    <source>
        <dbReference type="WBParaSite" id="PSU_v2.g3131.t1"/>
    </source>
</evidence>
<sequence>MEGNGQQHVVVHKRSIDDNLMSATEKMIDSQGAYVTDKLGEDRTENGTKSKRHVKLDGGKIYYGRSEVLINNRIIKVTQQQIGNGQQIIVINKVKRGTKRI</sequence>
<dbReference type="WBParaSite" id="PSU_v2.g3131.t1">
    <property type="protein sequence ID" value="PSU_v2.g3131.t1"/>
    <property type="gene ID" value="PSU_v2.g3131"/>
</dbReference>
<reference evidence="2" key="1">
    <citation type="submission" date="2022-11" db="UniProtKB">
        <authorList>
            <consortium name="WormBaseParasite"/>
        </authorList>
    </citation>
    <scope>IDENTIFICATION</scope>
</reference>
<keyword evidence="1" id="KW-1185">Reference proteome</keyword>
<accession>A0A914YT06</accession>
<evidence type="ECO:0000313" key="1">
    <source>
        <dbReference type="Proteomes" id="UP000887577"/>
    </source>
</evidence>
<name>A0A914YT06_9BILA</name>
<protein>
    <submittedName>
        <fullName evidence="2">Uncharacterized protein</fullName>
    </submittedName>
</protein>
<proteinExistence type="predicted"/>
<dbReference type="Proteomes" id="UP000887577">
    <property type="component" value="Unplaced"/>
</dbReference>
<dbReference type="AlphaFoldDB" id="A0A914YT06"/>
<organism evidence="1 2">
    <name type="scientific">Panagrolaimus superbus</name>
    <dbReference type="NCBI Taxonomy" id="310955"/>
    <lineage>
        <taxon>Eukaryota</taxon>
        <taxon>Metazoa</taxon>
        <taxon>Ecdysozoa</taxon>
        <taxon>Nematoda</taxon>
        <taxon>Chromadorea</taxon>
        <taxon>Rhabditida</taxon>
        <taxon>Tylenchina</taxon>
        <taxon>Panagrolaimomorpha</taxon>
        <taxon>Panagrolaimoidea</taxon>
        <taxon>Panagrolaimidae</taxon>
        <taxon>Panagrolaimus</taxon>
    </lineage>
</organism>